<gene>
    <name evidence="2" type="ORF">llap_2090</name>
</gene>
<evidence type="ECO:0000256" key="1">
    <source>
        <dbReference type="SAM" id="MobiDB-lite"/>
    </source>
</evidence>
<keyword evidence="2" id="KW-0645">Protease</keyword>
<reference evidence="3" key="2">
    <citation type="submission" date="2017-12" db="EMBL/GenBank/DDBJ databases">
        <title>Genome sequence of the Bar-tailed Godwit (Limosa lapponica baueri).</title>
        <authorList>
            <person name="Lima N.C.B."/>
            <person name="Parody-Merino A.M."/>
            <person name="Battley P.F."/>
            <person name="Fidler A.E."/>
            <person name="Prosdocimi F."/>
        </authorList>
    </citation>
    <scope>NUCLEOTIDE SEQUENCE [LARGE SCALE GENOMIC DNA]</scope>
</reference>
<reference evidence="3" key="1">
    <citation type="submission" date="2017-11" db="EMBL/GenBank/DDBJ databases">
        <authorList>
            <person name="Lima N.C."/>
            <person name="Parody-Merino A.M."/>
            <person name="Battley P.F."/>
            <person name="Fidler A.E."/>
            <person name="Prosdocimi F."/>
        </authorList>
    </citation>
    <scope>NUCLEOTIDE SEQUENCE [LARGE SCALE GENOMIC DNA]</scope>
</reference>
<evidence type="ECO:0000313" key="2">
    <source>
        <dbReference type="EMBL" id="PKU47624.1"/>
    </source>
</evidence>
<dbReference type="AlphaFoldDB" id="A0A2I0UNK5"/>
<evidence type="ECO:0000313" key="3">
    <source>
        <dbReference type="Proteomes" id="UP000233556"/>
    </source>
</evidence>
<keyword evidence="2" id="KW-0378">Hydrolase</keyword>
<sequence>MPGVPLEEGLDRESREDTPGQCTYSNSEGTINMVCDAMSCQQLSLRLPPPSPPPPGQAVGPGLPYQGAWVLRSHCGTLQVSVLITAQSEDETSPGLPAAS</sequence>
<name>A0A2I0UNK5_LIMLA</name>
<dbReference type="GO" id="GO:0004180">
    <property type="term" value="F:carboxypeptidase activity"/>
    <property type="evidence" value="ECO:0007669"/>
    <property type="project" value="UniProtKB-KW"/>
</dbReference>
<organism evidence="2 3">
    <name type="scientific">Limosa lapponica baueri</name>
    <dbReference type="NCBI Taxonomy" id="1758121"/>
    <lineage>
        <taxon>Eukaryota</taxon>
        <taxon>Metazoa</taxon>
        <taxon>Chordata</taxon>
        <taxon>Craniata</taxon>
        <taxon>Vertebrata</taxon>
        <taxon>Euteleostomi</taxon>
        <taxon>Archelosauria</taxon>
        <taxon>Archosauria</taxon>
        <taxon>Dinosauria</taxon>
        <taxon>Saurischia</taxon>
        <taxon>Theropoda</taxon>
        <taxon>Coelurosauria</taxon>
        <taxon>Aves</taxon>
        <taxon>Neognathae</taxon>
        <taxon>Neoaves</taxon>
        <taxon>Charadriiformes</taxon>
        <taxon>Scolopacidae</taxon>
        <taxon>Limosa</taxon>
    </lineage>
</organism>
<keyword evidence="3" id="KW-1185">Reference proteome</keyword>
<dbReference type="Proteomes" id="UP000233556">
    <property type="component" value="Unassembled WGS sequence"/>
</dbReference>
<dbReference type="OrthoDB" id="2015831at2759"/>
<feature type="region of interest" description="Disordered" evidence="1">
    <location>
        <begin position="1"/>
        <end position="27"/>
    </location>
</feature>
<proteinExistence type="predicted"/>
<feature type="compositionally biased region" description="Basic and acidic residues" evidence="1">
    <location>
        <begin position="9"/>
        <end position="18"/>
    </location>
</feature>
<keyword evidence="2" id="KW-0121">Carboxypeptidase</keyword>
<accession>A0A2I0UNK5</accession>
<dbReference type="EMBL" id="KZ505674">
    <property type="protein sequence ID" value="PKU47624.1"/>
    <property type="molecule type" value="Genomic_DNA"/>
</dbReference>
<protein>
    <submittedName>
        <fullName evidence="2">Carboxypeptidase n subunit 2-like</fullName>
    </submittedName>
</protein>